<evidence type="ECO:0008006" key="5">
    <source>
        <dbReference type="Google" id="ProtNLM"/>
    </source>
</evidence>
<proteinExistence type="inferred from homology"/>
<dbReference type="AlphaFoldDB" id="A0AAV6VWK1"/>
<evidence type="ECO:0000313" key="3">
    <source>
        <dbReference type="EMBL" id="KAG8200146.1"/>
    </source>
</evidence>
<dbReference type="InterPro" id="IPR004000">
    <property type="entry name" value="Actin"/>
</dbReference>
<sequence length="1224" mass="137017">MRKLSRWRRRDPAARGFKRHGIAGSSTSKKLLADELHAGLVNRKPLSEIMTATQGSVSSANAAYLSAEEPELSSINFRQSLRFFQEQLVSSKGFRQASSTFCINFQQEESSKVEETSRSLSSSRISIPTVDTILESVRVLRAIQKSQQQRGSSWSLDLVQTIDDDPLEAQHSTVFKDFQRIANEDIYSDLVAISSTDRDREQKESTSSLDRVKNDNEHQHSLVGMDAERISSRELHSGLLTISESSVSDLDKSKENRAECTSNNQMTSFWPSNVVRHEVSDGITEIKKNVNDIQTDVEFRSHNSSNVASTHITDESNGSVEFEVLQLVNDNIVKHQLIDTCKSNNSRKDQVEENNNLLNSITVPEKSDAETFQINVQDEVLQIKELYVETRHFDEDSEYFYITENHPVQRKMWASEGIPISCGRPESRSDTCSSIYVSAEGSPSFYSELDISLQVQEQIQTYSSQSTNTESKKDIHFDPWTTDSSGIGTDLTNDSRTNESASSRSSTPIDNNILDDCLGTDKQTNEENVSKTSCADIKPIEKNITALEENAHPITIAEDSYTRCIEANIKPSLSIEGNSVNIECEYFNNETNDNKPSSEENSAKIYSENSIPKTNESKSEETSNKINVNTCDSNIDKTNTSEDIDKVHDIKKVPSNQIVDESEEHGRKKFTTSSWNLESITESLYAIAEPTSLKVSSSSIQVDEIDGISLEFPNVRVSSESSSIDKGSTEPLLLEENTTVQTVFVLNEGIFVQYSPGHYILKLQEHRLQIKEETNTLISIPLTYAEVTRLPNNVLKVDNRLGKCLFFKTDTQKELTELSQLLQIHSSRVWTSEPLQLVHYPMKCHKNVVIVDLGSCSTRAGILMDQPTLPFLFFPSICATDRKTGNHVYGKEALQSKVRQNSNLSFPLRPSVKIIKHSIDIDLIGGLFKMIFQQLRVDPTQYVVQVCLPRTLSISSQDAIVKLLLEDVKVEAVSLTHQALLTLYAHKASTGIVVDIGDRMDILPVVDGFIVDGGVTRLTYGGQRLIHHMKHALAQKHISLSNDIDSFVVQYISENLSYVAEDYNSEVQIASKYPDMVKKTIALNTFAKDDKCAQSATLDDARFKTPEGLFQPELWGLDSPGIHKLVHKAIHATGVDVRKKIAEHIYVSGGVTMIPGFVERLLKEVSDLNKPKIVPKVIASNYRYHCTYIGACEFAKMDVFPKVCVNFEEYTSESHPVSLTSSVP</sequence>
<dbReference type="Gene3D" id="3.90.640.10">
    <property type="entry name" value="Actin, Chain A, domain 4"/>
    <property type="match status" value="1"/>
</dbReference>
<evidence type="ECO:0000256" key="2">
    <source>
        <dbReference type="SAM" id="MobiDB-lite"/>
    </source>
</evidence>
<dbReference type="EMBL" id="JAFNEN010000019">
    <property type="protein sequence ID" value="KAG8200146.1"/>
    <property type="molecule type" value="Genomic_DNA"/>
</dbReference>
<keyword evidence="4" id="KW-1185">Reference proteome</keyword>
<reference evidence="3 4" key="1">
    <citation type="journal article" date="2022" name="Nat. Ecol. Evol.">
        <title>A masculinizing supergene underlies an exaggerated male reproductive morph in a spider.</title>
        <authorList>
            <person name="Hendrickx F."/>
            <person name="De Corte Z."/>
            <person name="Sonet G."/>
            <person name="Van Belleghem S.M."/>
            <person name="Kostlbacher S."/>
            <person name="Vangestel C."/>
        </authorList>
    </citation>
    <scope>NUCLEOTIDE SEQUENCE [LARGE SCALE GENOMIC DNA]</scope>
    <source>
        <strain evidence="3">W744_W776</strain>
    </source>
</reference>
<dbReference type="Proteomes" id="UP000827092">
    <property type="component" value="Unassembled WGS sequence"/>
</dbReference>
<dbReference type="PANTHER" id="PTHR11937">
    <property type="entry name" value="ACTIN"/>
    <property type="match status" value="1"/>
</dbReference>
<comment type="caution">
    <text evidence="3">The sequence shown here is derived from an EMBL/GenBank/DDBJ whole genome shotgun (WGS) entry which is preliminary data.</text>
</comment>
<dbReference type="SUPFAM" id="SSF53067">
    <property type="entry name" value="Actin-like ATPase domain"/>
    <property type="match status" value="2"/>
</dbReference>
<feature type="compositionally biased region" description="Basic and acidic residues" evidence="2">
    <location>
        <begin position="592"/>
        <end position="602"/>
    </location>
</feature>
<dbReference type="CDD" id="cd10169">
    <property type="entry name" value="ASKHA_NBD_actin-like"/>
    <property type="match status" value="1"/>
</dbReference>
<dbReference type="InterPro" id="IPR043129">
    <property type="entry name" value="ATPase_NBD"/>
</dbReference>
<feature type="region of interest" description="Disordered" evidence="2">
    <location>
        <begin position="462"/>
        <end position="530"/>
    </location>
</feature>
<name>A0AAV6VWK1_9ARAC</name>
<feature type="region of interest" description="Disordered" evidence="2">
    <location>
        <begin position="1"/>
        <end position="21"/>
    </location>
</feature>
<feature type="compositionally biased region" description="Polar residues" evidence="2">
    <location>
        <begin position="481"/>
        <end position="494"/>
    </location>
</feature>
<feature type="compositionally biased region" description="Low complexity" evidence="2">
    <location>
        <begin position="498"/>
        <end position="507"/>
    </location>
</feature>
<dbReference type="Pfam" id="PF00022">
    <property type="entry name" value="Actin"/>
    <property type="match status" value="1"/>
</dbReference>
<feature type="region of interest" description="Disordered" evidence="2">
    <location>
        <begin position="589"/>
        <end position="639"/>
    </location>
</feature>
<feature type="region of interest" description="Disordered" evidence="2">
    <location>
        <begin position="196"/>
        <end position="222"/>
    </location>
</feature>
<dbReference type="SMART" id="SM00268">
    <property type="entry name" value="ACTIN"/>
    <property type="match status" value="1"/>
</dbReference>
<feature type="compositionally biased region" description="Polar residues" evidence="2">
    <location>
        <begin position="624"/>
        <end position="638"/>
    </location>
</feature>
<gene>
    <name evidence="3" type="ORF">JTE90_018929</name>
</gene>
<protein>
    <recommendedName>
        <fullName evidence="5">Actin</fullName>
    </recommendedName>
</protein>
<evidence type="ECO:0000256" key="1">
    <source>
        <dbReference type="RuleBase" id="RU000487"/>
    </source>
</evidence>
<evidence type="ECO:0000313" key="4">
    <source>
        <dbReference type="Proteomes" id="UP000827092"/>
    </source>
</evidence>
<dbReference type="Gene3D" id="3.30.420.40">
    <property type="match status" value="2"/>
</dbReference>
<organism evidence="3 4">
    <name type="scientific">Oedothorax gibbosus</name>
    <dbReference type="NCBI Taxonomy" id="931172"/>
    <lineage>
        <taxon>Eukaryota</taxon>
        <taxon>Metazoa</taxon>
        <taxon>Ecdysozoa</taxon>
        <taxon>Arthropoda</taxon>
        <taxon>Chelicerata</taxon>
        <taxon>Arachnida</taxon>
        <taxon>Araneae</taxon>
        <taxon>Araneomorphae</taxon>
        <taxon>Entelegynae</taxon>
        <taxon>Araneoidea</taxon>
        <taxon>Linyphiidae</taxon>
        <taxon>Erigoninae</taxon>
        <taxon>Oedothorax</taxon>
    </lineage>
</organism>
<accession>A0AAV6VWK1</accession>
<comment type="similarity">
    <text evidence="1">Belongs to the actin family.</text>
</comment>